<dbReference type="EC" id="2.3.1.199" evidence="12"/>
<evidence type="ECO:0000256" key="8">
    <source>
        <dbReference type="ARBA" id="ARBA00023098"/>
    </source>
</evidence>
<comment type="catalytic activity">
    <reaction evidence="11 12">
        <text>a very-long-chain acyl-CoA + malonyl-CoA + H(+) = a very-long-chain 3-oxoacyl-CoA + CO2 + CoA</text>
        <dbReference type="Rhea" id="RHEA:32727"/>
        <dbReference type="ChEBI" id="CHEBI:15378"/>
        <dbReference type="ChEBI" id="CHEBI:16526"/>
        <dbReference type="ChEBI" id="CHEBI:57287"/>
        <dbReference type="ChEBI" id="CHEBI:57384"/>
        <dbReference type="ChEBI" id="CHEBI:90725"/>
        <dbReference type="ChEBI" id="CHEBI:90736"/>
        <dbReference type="EC" id="2.3.1.199"/>
    </reaction>
</comment>
<evidence type="ECO:0000256" key="4">
    <source>
        <dbReference type="ARBA" id="ARBA00022679"/>
    </source>
</evidence>
<keyword evidence="3 12" id="KW-0444">Lipid biosynthesis</keyword>
<keyword evidence="14" id="KW-1185">Reference proteome</keyword>
<dbReference type="Proteomes" id="UP001217089">
    <property type="component" value="Unassembled WGS sequence"/>
</dbReference>
<proteinExistence type="inferred from homology"/>
<evidence type="ECO:0000256" key="10">
    <source>
        <dbReference type="ARBA" id="ARBA00023160"/>
    </source>
</evidence>
<evidence type="ECO:0000256" key="1">
    <source>
        <dbReference type="ARBA" id="ARBA00004141"/>
    </source>
</evidence>
<dbReference type="EMBL" id="JARBDR010000332">
    <property type="protein sequence ID" value="KAJ8315914.1"/>
    <property type="molecule type" value="Genomic_DNA"/>
</dbReference>
<keyword evidence="9 12" id="KW-0472">Membrane</keyword>
<feature type="transmembrane region" description="Helical" evidence="12">
    <location>
        <begin position="297"/>
        <end position="314"/>
    </location>
</feature>
<evidence type="ECO:0000256" key="6">
    <source>
        <dbReference type="ARBA" id="ARBA00022832"/>
    </source>
</evidence>
<dbReference type="PANTHER" id="PTHR11157">
    <property type="entry name" value="FATTY ACID ACYL TRANSFERASE-RELATED"/>
    <property type="match status" value="1"/>
</dbReference>
<evidence type="ECO:0000256" key="11">
    <source>
        <dbReference type="ARBA" id="ARBA00047375"/>
    </source>
</evidence>
<dbReference type="PROSITE" id="PS01188">
    <property type="entry name" value="ELO"/>
    <property type="match status" value="1"/>
</dbReference>
<comment type="caution">
    <text evidence="13">The sequence shown here is derived from an EMBL/GenBank/DDBJ whole genome shotgun (WGS) entry which is preliminary data.</text>
</comment>
<keyword evidence="10 12" id="KW-0275">Fatty acid biosynthesis</keyword>
<evidence type="ECO:0000256" key="5">
    <source>
        <dbReference type="ARBA" id="ARBA00022692"/>
    </source>
</evidence>
<comment type="caution">
    <text evidence="12">Lacks conserved residue(s) required for the propagation of feature annotation.</text>
</comment>
<evidence type="ECO:0000256" key="3">
    <source>
        <dbReference type="ARBA" id="ARBA00022516"/>
    </source>
</evidence>
<comment type="similarity">
    <text evidence="2 12">Belongs to the ELO family.</text>
</comment>
<name>A0ABQ9FF43_TEGGR</name>
<evidence type="ECO:0000256" key="9">
    <source>
        <dbReference type="ARBA" id="ARBA00023136"/>
    </source>
</evidence>
<feature type="non-terminal residue" evidence="13">
    <location>
        <position position="1"/>
    </location>
</feature>
<dbReference type="PANTHER" id="PTHR11157:SF134">
    <property type="entry name" value="ELONGATION OF FATTY ACIDS PROTEIN 1-RELATED"/>
    <property type="match status" value="1"/>
</dbReference>
<dbReference type="InterPro" id="IPR002076">
    <property type="entry name" value="ELO_fam"/>
</dbReference>
<sequence>KTEHGFKVGTKAGVVAGFLNRNQIEKIYGINTMEVTDVPDRRDVSIRQSVQILSFSGVYLSTFSQTVMIPGNKVDFVRNCTLSTQIGNVMCKVDFVRYSIYTEIEHIHIKMEVEKVQKFMWVVVNLQSFPLFSIYLVMILLGSVWQRVTSPLQIRPVSIITIFNQSESTFVKEPADYLKPYFKMYYTTKIIELLDTVFMIIRHRSRQISFLHVYHHSTMLLLSDSAYNMYPWPGIAPYLALNSFVHVVLYLYYGLTALFPDKSFPWKKHLTQLQIIQFLILFCHAAVGYLYHGYCVYGLFYGITMTSLFSNFYYQAYMRPRKSNKSHSS</sequence>
<gene>
    <name evidence="13" type="ORF">KUTeg_006548</name>
</gene>
<evidence type="ECO:0000313" key="13">
    <source>
        <dbReference type="EMBL" id="KAJ8315914.1"/>
    </source>
</evidence>
<keyword evidence="4 12" id="KW-0808">Transferase</keyword>
<keyword evidence="6 12" id="KW-0276">Fatty acid metabolism</keyword>
<accession>A0ABQ9FF43</accession>
<evidence type="ECO:0000256" key="2">
    <source>
        <dbReference type="ARBA" id="ARBA00007263"/>
    </source>
</evidence>
<dbReference type="InterPro" id="IPR030457">
    <property type="entry name" value="ELO_CS"/>
</dbReference>
<keyword evidence="8 12" id="KW-0443">Lipid metabolism</keyword>
<evidence type="ECO:0000256" key="12">
    <source>
        <dbReference type="RuleBase" id="RU361115"/>
    </source>
</evidence>
<feature type="transmembrane region" description="Helical" evidence="12">
    <location>
        <begin position="236"/>
        <end position="259"/>
    </location>
</feature>
<dbReference type="Pfam" id="PF01151">
    <property type="entry name" value="ELO"/>
    <property type="match status" value="1"/>
</dbReference>
<feature type="transmembrane region" description="Helical" evidence="12">
    <location>
        <begin position="271"/>
        <end position="291"/>
    </location>
</feature>
<comment type="subcellular location">
    <subcellularLocation>
        <location evidence="1">Membrane</location>
        <topology evidence="1">Multi-pass membrane protein</topology>
    </subcellularLocation>
</comment>
<keyword evidence="5 12" id="KW-0812">Transmembrane</keyword>
<keyword evidence="7 12" id="KW-1133">Transmembrane helix</keyword>
<organism evidence="13 14">
    <name type="scientific">Tegillarca granosa</name>
    <name type="common">Malaysian cockle</name>
    <name type="synonym">Anadara granosa</name>
    <dbReference type="NCBI Taxonomy" id="220873"/>
    <lineage>
        <taxon>Eukaryota</taxon>
        <taxon>Metazoa</taxon>
        <taxon>Spiralia</taxon>
        <taxon>Lophotrochozoa</taxon>
        <taxon>Mollusca</taxon>
        <taxon>Bivalvia</taxon>
        <taxon>Autobranchia</taxon>
        <taxon>Pteriomorphia</taxon>
        <taxon>Arcoida</taxon>
        <taxon>Arcoidea</taxon>
        <taxon>Arcidae</taxon>
        <taxon>Tegillarca</taxon>
    </lineage>
</organism>
<evidence type="ECO:0000313" key="14">
    <source>
        <dbReference type="Proteomes" id="UP001217089"/>
    </source>
</evidence>
<feature type="transmembrane region" description="Helical" evidence="12">
    <location>
        <begin position="119"/>
        <end position="145"/>
    </location>
</feature>
<protein>
    <recommendedName>
        <fullName evidence="12">Elongation of very long chain fatty acids protein</fullName>
        <ecNumber evidence="12">2.3.1.199</ecNumber>
    </recommendedName>
    <alternativeName>
        <fullName evidence="12">Very-long-chain 3-oxoacyl-CoA synthase</fullName>
    </alternativeName>
</protein>
<evidence type="ECO:0000256" key="7">
    <source>
        <dbReference type="ARBA" id="ARBA00022989"/>
    </source>
</evidence>
<reference evidence="13 14" key="1">
    <citation type="submission" date="2022-12" db="EMBL/GenBank/DDBJ databases">
        <title>Chromosome-level genome of Tegillarca granosa.</title>
        <authorList>
            <person name="Kim J."/>
        </authorList>
    </citation>
    <scope>NUCLEOTIDE SEQUENCE [LARGE SCALE GENOMIC DNA]</scope>
    <source>
        <strain evidence="13">Teg-2019</strain>
        <tissue evidence="13">Adductor muscle</tissue>
    </source>
</reference>